<feature type="transmembrane region" description="Helical" evidence="14">
    <location>
        <begin position="60"/>
        <end position="82"/>
    </location>
</feature>
<keyword evidence="4" id="KW-1003">Cell membrane</keyword>
<evidence type="ECO:0000256" key="6">
    <source>
        <dbReference type="ARBA" id="ARBA00022679"/>
    </source>
</evidence>
<dbReference type="SMART" id="SM00387">
    <property type="entry name" value="HATPase_c"/>
    <property type="match status" value="1"/>
</dbReference>
<dbReference type="RefSeq" id="WP_016164053.1">
    <property type="nucleotide sequence ID" value="NZ_JAKZGC010000018.1"/>
</dbReference>
<keyword evidence="9 18" id="KW-0418">Kinase</keyword>
<dbReference type="PRINTS" id="PR00344">
    <property type="entry name" value="BCTRLSENSOR"/>
</dbReference>
<dbReference type="PANTHER" id="PTHR45528">
    <property type="entry name" value="SENSOR HISTIDINE KINASE CPXA"/>
    <property type="match status" value="1"/>
</dbReference>
<dbReference type="Proteomes" id="UP001168902">
    <property type="component" value="Unassembled WGS sequence"/>
</dbReference>
<feature type="domain" description="HAMP" evidence="16">
    <location>
        <begin position="83"/>
        <end position="137"/>
    </location>
</feature>
<evidence type="ECO:0000256" key="4">
    <source>
        <dbReference type="ARBA" id="ARBA00022475"/>
    </source>
</evidence>
<dbReference type="Gene3D" id="1.10.287.130">
    <property type="match status" value="1"/>
</dbReference>
<dbReference type="Pfam" id="PF00672">
    <property type="entry name" value="HAMP"/>
    <property type="match status" value="1"/>
</dbReference>
<dbReference type="EC" id="2.7.13.3" evidence="3"/>
<evidence type="ECO:0000256" key="8">
    <source>
        <dbReference type="ARBA" id="ARBA00022741"/>
    </source>
</evidence>
<dbReference type="PROSITE" id="PS50885">
    <property type="entry name" value="HAMP"/>
    <property type="match status" value="1"/>
</dbReference>
<dbReference type="CDD" id="cd00082">
    <property type="entry name" value="HisKA"/>
    <property type="match status" value="1"/>
</dbReference>
<dbReference type="GO" id="GO:0005886">
    <property type="term" value="C:plasma membrane"/>
    <property type="evidence" value="ECO:0007669"/>
    <property type="project" value="UniProtKB-SubCell"/>
</dbReference>
<evidence type="ECO:0000256" key="11">
    <source>
        <dbReference type="ARBA" id="ARBA00022989"/>
    </source>
</evidence>
<accession>R9AX24</accession>
<keyword evidence="7 14" id="KW-0812">Transmembrane</keyword>
<name>R9AX24_9GAMM</name>
<dbReference type="Pfam" id="PF00512">
    <property type="entry name" value="HisKA"/>
    <property type="match status" value="1"/>
</dbReference>
<dbReference type="NCBIfam" id="NF012226">
    <property type="entry name" value="AdeS_HK"/>
    <property type="match status" value="1"/>
</dbReference>
<dbReference type="Gene3D" id="6.10.340.10">
    <property type="match status" value="1"/>
</dbReference>
<evidence type="ECO:0000256" key="3">
    <source>
        <dbReference type="ARBA" id="ARBA00012438"/>
    </source>
</evidence>
<comment type="catalytic activity">
    <reaction evidence="1">
        <text>ATP + protein L-histidine = ADP + protein N-phospho-L-histidine.</text>
        <dbReference type="EC" id="2.7.13.3"/>
    </reaction>
</comment>
<dbReference type="GO" id="GO:0005524">
    <property type="term" value="F:ATP binding"/>
    <property type="evidence" value="ECO:0007669"/>
    <property type="project" value="UniProtKB-KW"/>
</dbReference>
<evidence type="ECO:0000256" key="7">
    <source>
        <dbReference type="ARBA" id="ARBA00022692"/>
    </source>
</evidence>
<dbReference type="SUPFAM" id="SSF47384">
    <property type="entry name" value="Homodimeric domain of signal transducing histidine kinase"/>
    <property type="match status" value="1"/>
</dbReference>
<keyword evidence="20" id="KW-1185">Reference proteome</keyword>
<evidence type="ECO:0000256" key="13">
    <source>
        <dbReference type="ARBA" id="ARBA00023136"/>
    </source>
</evidence>
<dbReference type="InterPro" id="IPR003660">
    <property type="entry name" value="HAMP_dom"/>
</dbReference>
<evidence type="ECO:0000256" key="12">
    <source>
        <dbReference type="ARBA" id="ARBA00023012"/>
    </source>
</evidence>
<evidence type="ECO:0000313" key="19">
    <source>
        <dbReference type="Proteomes" id="UP000016203"/>
    </source>
</evidence>
<dbReference type="InterPro" id="IPR036097">
    <property type="entry name" value="HisK_dim/P_sf"/>
</dbReference>
<evidence type="ECO:0000256" key="1">
    <source>
        <dbReference type="ARBA" id="ARBA00000085"/>
    </source>
</evidence>
<keyword evidence="10" id="KW-0067">ATP-binding</keyword>
<dbReference type="OrthoDB" id="9804645at2"/>
<comment type="caution">
    <text evidence="17">The sequence shown here is derived from an EMBL/GenBank/DDBJ whole genome shotgun (WGS) entry which is preliminary data.</text>
</comment>
<sequence>MKNKSGISKQLFVALSIVNLSVTLFSVLLGYFIYNYAIDVGWITLSSLQEDWTEFHFVDWIWLSTVIFCGGVISIIIGMHLAQRFIKPINFLADAAKKISQGDLSARADDSQIHSTEIAELMQNFNHMAQQLESSVENAQVWNAAIAHELRTPITILQGRLQGVLDGVFQPDEALFKSLLNQVEGLSHLVEDLRTLSLVENQQLRLNYEKIDFKLHAEKVLKLFEDRLAKAQLIPVLEVNATFISCDSRRIEQILIALIENAIRYANAGTLKISSMLISDEWILRVEDDGPGIAEQYQPDLFNPFFRLEQSRNKEFGGTGLGLAVVHAIVIAHKGAIEYSNPNHNSVFTIKLPIETSSNSFM</sequence>
<evidence type="ECO:0000313" key="20">
    <source>
        <dbReference type="Proteomes" id="UP001168902"/>
    </source>
</evidence>
<evidence type="ECO:0000256" key="5">
    <source>
        <dbReference type="ARBA" id="ARBA00022553"/>
    </source>
</evidence>
<dbReference type="InterPro" id="IPR005467">
    <property type="entry name" value="His_kinase_dom"/>
</dbReference>
<dbReference type="PROSITE" id="PS50109">
    <property type="entry name" value="HIS_KIN"/>
    <property type="match status" value="1"/>
</dbReference>
<dbReference type="InterPro" id="IPR003661">
    <property type="entry name" value="HisK_dim/P_dom"/>
</dbReference>
<organism evidence="17 19">
    <name type="scientific">Acinetobacter genomosp. 15BJ</name>
    <dbReference type="NCBI Taxonomy" id="106651"/>
    <lineage>
        <taxon>Bacteria</taxon>
        <taxon>Pseudomonadati</taxon>
        <taxon>Pseudomonadota</taxon>
        <taxon>Gammaproteobacteria</taxon>
        <taxon>Moraxellales</taxon>
        <taxon>Moraxellaceae</taxon>
        <taxon>Acinetobacter</taxon>
    </lineage>
</organism>
<dbReference type="SUPFAM" id="SSF55874">
    <property type="entry name" value="ATPase domain of HSP90 chaperone/DNA topoisomerase II/histidine kinase"/>
    <property type="match status" value="1"/>
</dbReference>
<evidence type="ECO:0000256" key="9">
    <source>
        <dbReference type="ARBA" id="ARBA00022777"/>
    </source>
</evidence>
<evidence type="ECO:0000259" key="16">
    <source>
        <dbReference type="PROSITE" id="PS50885"/>
    </source>
</evidence>
<feature type="transmembrane region" description="Helical" evidence="14">
    <location>
        <begin position="12"/>
        <end position="34"/>
    </location>
</feature>
<evidence type="ECO:0000256" key="10">
    <source>
        <dbReference type="ARBA" id="ARBA00022840"/>
    </source>
</evidence>
<keyword evidence="8" id="KW-0547">Nucleotide-binding</keyword>
<dbReference type="HOGENOM" id="CLU_000445_89_3_6"/>
<keyword evidence="11 14" id="KW-1133">Transmembrane helix</keyword>
<dbReference type="PATRIC" id="fig|1217699.3.peg.2375"/>
<evidence type="ECO:0000313" key="18">
    <source>
        <dbReference type="EMBL" id="MDO3656502.1"/>
    </source>
</evidence>
<dbReference type="AlphaFoldDB" id="R9AX24"/>
<dbReference type="Gene3D" id="3.30.565.10">
    <property type="entry name" value="Histidine kinase-like ATPase, C-terminal domain"/>
    <property type="match status" value="1"/>
</dbReference>
<evidence type="ECO:0000256" key="14">
    <source>
        <dbReference type="SAM" id="Phobius"/>
    </source>
</evidence>
<keyword evidence="6 18" id="KW-0808">Transferase</keyword>
<reference evidence="17 19" key="1">
    <citation type="submission" date="2013-03" db="EMBL/GenBank/DDBJ databases">
        <title>The Genome Sequence of Acinetobacter sp. CIP 110321.</title>
        <authorList>
            <consortium name="The Broad Institute Genome Sequencing Platform"/>
            <consortium name="The Broad Institute Genome Sequencing Center for Infectious Disease"/>
            <person name="Cerqueira G."/>
            <person name="Feldgarden M."/>
            <person name="Courvalin P."/>
            <person name="Perichon B."/>
            <person name="Grillot-Courvalin C."/>
            <person name="Clermont D."/>
            <person name="Rocha E."/>
            <person name="Yoon E.-J."/>
            <person name="Nemec A."/>
            <person name="Walker B."/>
            <person name="Young S.K."/>
            <person name="Zeng Q."/>
            <person name="Gargeya S."/>
            <person name="Fitzgerald M."/>
            <person name="Haas B."/>
            <person name="Abouelleil A."/>
            <person name="Alvarado L."/>
            <person name="Arachchi H.M."/>
            <person name="Berlin A.M."/>
            <person name="Chapman S.B."/>
            <person name="Dewar J."/>
            <person name="Goldberg J."/>
            <person name="Griggs A."/>
            <person name="Gujja S."/>
            <person name="Hansen M."/>
            <person name="Howarth C."/>
            <person name="Imamovic A."/>
            <person name="Larimer J."/>
            <person name="McCowan C."/>
            <person name="Murphy C."/>
            <person name="Neiman D."/>
            <person name="Pearson M."/>
            <person name="Priest M."/>
            <person name="Roberts A."/>
            <person name="Saif S."/>
            <person name="Shea T."/>
            <person name="Sisk P."/>
            <person name="Sykes S."/>
            <person name="Wortman J."/>
            <person name="Nusbaum C."/>
            <person name="Birren B."/>
        </authorList>
    </citation>
    <scope>NUCLEOTIDE SEQUENCE [LARGE SCALE GENOMIC DNA]</scope>
    <source>
        <strain evidence="17 19">CIP 110321</strain>
    </source>
</reference>
<dbReference type="InterPro" id="IPR003594">
    <property type="entry name" value="HATPase_dom"/>
</dbReference>
<gene>
    <name evidence="18" type="primary">adeS</name>
    <name evidence="17" type="ORF">F896_02430</name>
    <name evidence="18" type="ORF">Q3V53_04660</name>
</gene>
<keyword evidence="12" id="KW-0902">Two-component regulatory system</keyword>
<evidence type="ECO:0000313" key="17">
    <source>
        <dbReference type="EMBL" id="EOR06748.1"/>
    </source>
</evidence>
<dbReference type="SMART" id="SM00388">
    <property type="entry name" value="HisKA"/>
    <property type="match status" value="1"/>
</dbReference>
<dbReference type="EMBL" id="JAUMJH010000008">
    <property type="protein sequence ID" value="MDO3656502.1"/>
    <property type="molecule type" value="Genomic_DNA"/>
</dbReference>
<keyword evidence="5" id="KW-0597">Phosphoprotein</keyword>
<dbReference type="CDD" id="cd06225">
    <property type="entry name" value="HAMP"/>
    <property type="match status" value="1"/>
</dbReference>
<feature type="domain" description="Histidine kinase" evidence="15">
    <location>
        <begin position="145"/>
        <end position="356"/>
    </location>
</feature>
<dbReference type="SMART" id="SM00304">
    <property type="entry name" value="HAMP"/>
    <property type="match status" value="1"/>
</dbReference>
<dbReference type="InterPro" id="IPR004358">
    <property type="entry name" value="Sig_transdc_His_kin-like_C"/>
</dbReference>
<keyword evidence="13 14" id="KW-0472">Membrane</keyword>
<evidence type="ECO:0000256" key="2">
    <source>
        <dbReference type="ARBA" id="ARBA00004651"/>
    </source>
</evidence>
<dbReference type="GO" id="GO:0000155">
    <property type="term" value="F:phosphorelay sensor kinase activity"/>
    <property type="evidence" value="ECO:0007669"/>
    <property type="project" value="InterPro"/>
</dbReference>
<comment type="subcellular location">
    <subcellularLocation>
        <location evidence="2">Cell membrane</location>
        <topology evidence="2">Multi-pass membrane protein</topology>
    </subcellularLocation>
</comment>
<proteinExistence type="predicted"/>
<reference evidence="18 20" key="2">
    <citation type="submission" date="2023-07" db="EMBL/GenBank/DDBJ databases">
        <title>A novel proteolytic Acinetobacter species.</title>
        <authorList>
            <person name="Nemec A."/>
            <person name="Radolfova-Krizova L."/>
        </authorList>
    </citation>
    <scope>NUCLEOTIDE SEQUENCE [LARGE SCALE GENOMIC DNA]</scope>
    <source>
        <strain evidence="18 20">NIPH 1865</strain>
    </source>
</reference>
<dbReference type="PANTHER" id="PTHR45528:SF1">
    <property type="entry name" value="SENSOR HISTIDINE KINASE CPXA"/>
    <property type="match status" value="1"/>
</dbReference>
<dbReference type="Proteomes" id="UP000016203">
    <property type="component" value="Unassembled WGS sequence"/>
</dbReference>
<evidence type="ECO:0000259" key="15">
    <source>
        <dbReference type="PROSITE" id="PS50109"/>
    </source>
</evidence>
<dbReference type="InterPro" id="IPR050398">
    <property type="entry name" value="HssS/ArlS-like"/>
</dbReference>
<dbReference type="InterPro" id="IPR036890">
    <property type="entry name" value="HATPase_C_sf"/>
</dbReference>
<dbReference type="EMBL" id="AQFL01000013">
    <property type="protein sequence ID" value="EOR06748.1"/>
    <property type="molecule type" value="Genomic_DNA"/>
</dbReference>
<dbReference type="SUPFAM" id="SSF158472">
    <property type="entry name" value="HAMP domain-like"/>
    <property type="match status" value="1"/>
</dbReference>
<dbReference type="Pfam" id="PF02518">
    <property type="entry name" value="HATPase_c"/>
    <property type="match status" value="1"/>
</dbReference>
<protein>
    <recommendedName>
        <fullName evidence="3">histidine kinase</fullName>
        <ecNumber evidence="3">2.7.13.3</ecNumber>
    </recommendedName>
</protein>